<accession>A0A7W5PA82</accession>
<dbReference type="RefSeq" id="WP_183330537.1">
    <property type="nucleotide sequence ID" value="NZ_JACHZF010000008.1"/>
</dbReference>
<sequence length="934" mass="101487">MLDAKKGPAVAGTTGEAQDMSSTANDTSNMAALTIINSIKPAYLAKHYRLDDNGELVKPPGGELVSGNSEIVTVSSLPEFAALLSSLSPAQALTYGVPERDNVKIVTKSQWLKTGRPDDAVPRSKEAFSWPAGAGVMMNDYDPGAGAGVLDREALLASLYAAVPALAEYAALWWPSSSSHITRSDTGEDLTGLRGQRLYWIAQDAGDIPRAGEALETYLWAAGYGRIEVGAAGQLLKRTLIDSSVWQANRLDFAAGAACMAPLEQRRGHPVLLDGAPVMDTRAVIPDPDPATVAAAERAILEAKREAKPEAFAVREAYLEDRAIEMAGADADDERLEHCRAVVCRALDHDTLAGDFPLVIDVDGQRLATTVGDVLDNPERYHGCLTLDPVEPDYQGGKVVGKLYLMGSRPRLYSFAHGGRTFKLTRPPARVELVKGRTVDAVEQVLALMRRAPDVFDFGGPLVTVNAGQVHPMDEHSLKHWLGGTTQFWRLHRMPKGQMVEVLEDPPTAIAKQLLSLGERRRLKRLEGVITAPTLRPDGSILNQPGFDELTGLLLEADSDDLYPVPAQPTTEEVGQALERLMLPFSDFPLVGPVDRGVLLAALLTAAVRPVLDTAPAIGFDAPVQGSGKTLLAKCIAVLSLGTVPTVWPHTHARDDEEIRKRIMTILMTGTRAVIWDNVIGVFDSAALAGALTSHHYSDRILGKTGAANVPNKAIWLLTGNNLTLAGDLPRRVLKCRIDPEMDRPFARRFDLDPEAYCKRHRQRMIADALTIVRGWLLSGAAPAAGSMASFEGWDSLVRQPVAWISREFDLLGEYADPMEAVDAAQAADPEQEQLDALLSSLADVFGTEPFSSKDIKRVLDRCADAGRVGFEPIPGDEQQTLADTLEEYRTGRQLTARGIGKVLQFRADRVCNGRRLRKRQGRSRETAWIIEKL</sequence>
<name>A0A7W5PA82_9GAMM</name>
<evidence type="ECO:0000313" key="3">
    <source>
        <dbReference type="Proteomes" id="UP000553442"/>
    </source>
</evidence>
<keyword evidence="3" id="KW-1185">Reference proteome</keyword>
<feature type="region of interest" description="Disordered" evidence="1">
    <location>
        <begin position="1"/>
        <end position="24"/>
    </location>
</feature>
<organism evidence="2 3">
    <name type="scientific">Halomonas campaniensis</name>
    <dbReference type="NCBI Taxonomy" id="213554"/>
    <lineage>
        <taxon>Bacteria</taxon>
        <taxon>Pseudomonadati</taxon>
        <taxon>Pseudomonadota</taxon>
        <taxon>Gammaproteobacteria</taxon>
        <taxon>Oceanospirillales</taxon>
        <taxon>Halomonadaceae</taxon>
        <taxon>Halomonas</taxon>
    </lineage>
</organism>
<comment type="caution">
    <text evidence="2">The sequence shown here is derived from an EMBL/GenBank/DDBJ whole genome shotgun (WGS) entry which is preliminary data.</text>
</comment>
<feature type="compositionally biased region" description="Polar residues" evidence="1">
    <location>
        <begin position="15"/>
        <end position="24"/>
    </location>
</feature>
<gene>
    <name evidence="2" type="ORF">BDK63_001279</name>
</gene>
<proteinExistence type="predicted"/>
<dbReference type="Proteomes" id="UP000553442">
    <property type="component" value="Unassembled WGS sequence"/>
</dbReference>
<dbReference type="EMBL" id="JACHZF010000008">
    <property type="protein sequence ID" value="MBB3330413.1"/>
    <property type="molecule type" value="Genomic_DNA"/>
</dbReference>
<dbReference type="AlphaFoldDB" id="A0A7W5PA82"/>
<evidence type="ECO:0000313" key="2">
    <source>
        <dbReference type="EMBL" id="MBB3330413.1"/>
    </source>
</evidence>
<protein>
    <submittedName>
        <fullName evidence="2">Uncharacterized protein</fullName>
    </submittedName>
</protein>
<evidence type="ECO:0000256" key="1">
    <source>
        <dbReference type="SAM" id="MobiDB-lite"/>
    </source>
</evidence>
<reference evidence="2 3" key="1">
    <citation type="submission" date="2020-08" db="EMBL/GenBank/DDBJ databases">
        <title>Genomic Encyclopedia of Archaeal and Bacterial Type Strains, Phase II (KMG-II): from individual species to whole genera.</title>
        <authorList>
            <person name="Goeker M."/>
        </authorList>
    </citation>
    <scope>NUCLEOTIDE SEQUENCE [LARGE SCALE GENOMIC DNA]</scope>
    <source>
        <strain evidence="2 3">5AG</strain>
    </source>
</reference>